<evidence type="ECO:0000313" key="3">
    <source>
        <dbReference type="Proteomes" id="UP000608530"/>
    </source>
</evidence>
<dbReference type="RefSeq" id="WP_200115013.1">
    <property type="nucleotide sequence ID" value="NZ_JAEHOH010000009.1"/>
</dbReference>
<evidence type="ECO:0000313" key="2">
    <source>
        <dbReference type="EMBL" id="MBK0418866.1"/>
    </source>
</evidence>
<dbReference type="InterPro" id="IPR023833">
    <property type="entry name" value="Signal_pept_SipW-depend-type"/>
</dbReference>
<sequence>MSSRRTSRHASPRQRPSTLARVRALLAGALVLGVGGTATLAAWTDEERATATVTAGTFALQSRVGPAPTPWANHTTTAAALPLSAAGLYPGQSRAAWIQIQNTGSVAGTVNLSGVTFASTPAPGSNHERLRDATRVRISATAADGAASNAPSCTTSTPGTEVTGLQNVPALTAQPLKAASANTVTYCVVITLSADAPNEAQGGSVTPTWTFTGSTPTS</sequence>
<dbReference type="EMBL" id="JAEHOH010000009">
    <property type="protein sequence ID" value="MBK0418866.1"/>
    <property type="molecule type" value="Genomic_DNA"/>
</dbReference>
<accession>A0A934UUW8</accession>
<comment type="caution">
    <text evidence="2">The sequence shown here is derived from an EMBL/GenBank/DDBJ whole genome shotgun (WGS) entry which is preliminary data.</text>
</comment>
<evidence type="ECO:0000256" key="1">
    <source>
        <dbReference type="SAM" id="MobiDB-lite"/>
    </source>
</evidence>
<evidence type="ECO:0008006" key="4">
    <source>
        <dbReference type="Google" id="ProtNLM"/>
    </source>
</evidence>
<dbReference type="Proteomes" id="UP000608530">
    <property type="component" value="Unassembled WGS sequence"/>
</dbReference>
<dbReference type="AlphaFoldDB" id="A0A934UUW8"/>
<reference evidence="2" key="1">
    <citation type="submission" date="2020-12" db="EMBL/GenBank/DDBJ databases">
        <title>Leucobacter sp. CAS1, isolated from Chromium sludge.</title>
        <authorList>
            <person name="Xu Z."/>
        </authorList>
    </citation>
    <scope>NUCLEOTIDE SEQUENCE</scope>
    <source>
        <strain evidence="2">CSA1</strain>
    </source>
</reference>
<keyword evidence="3" id="KW-1185">Reference proteome</keyword>
<feature type="compositionally biased region" description="Low complexity" evidence="1">
    <location>
        <begin position="206"/>
        <end position="218"/>
    </location>
</feature>
<protein>
    <recommendedName>
        <fullName evidence="4">Ribosomally synthesized peptide with SipW-like signal peptide</fullName>
    </recommendedName>
</protein>
<gene>
    <name evidence="2" type="ORF">JD276_07450</name>
</gene>
<organism evidence="2 3">
    <name type="scientific">Leucobacter chromiisoli</name>
    <dbReference type="NCBI Taxonomy" id="2796471"/>
    <lineage>
        <taxon>Bacteria</taxon>
        <taxon>Bacillati</taxon>
        <taxon>Actinomycetota</taxon>
        <taxon>Actinomycetes</taxon>
        <taxon>Micrococcales</taxon>
        <taxon>Microbacteriaceae</taxon>
        <taxon>Leucobacter</taxon>
    </lineage>
</organism>
<proteinExistence type="predicted"/>
<dbReference type="NCBIfam" id="TIGR04088">
    <property type="entry name" value="cognate_SipW"/>
    <property type="match status" value="1"/>
</dbReference>
<name>A0A934UUW8_9MICO</name>
<feature type="region of interest" description="Disordered" evidence="1">
    <location>
        <begin position="199"/>
        <end position="218"/>
    </location>
</feature>